<evidence type="ECO:0000256" key="4">
    <source>
        <dbReference type="SAM" id="MobiDB-lite"/>
    </source>
</evidence>
<feature type="repeat" description="ANK" evidence="3">
    <location>
        <begin position="462"/>
        <end position="494"/>
    </location>
</feature>
<protein>
    <recommendedName>
        <fullName evidence="8">RING-type domain-containing protein</fullName>
    </recommendedName>
</protein>
<dbReference type="SUPFAM" id="SSF48403">
    <property type="entry name" value="Ankyrin repeat"/>
    <property type="match status" value="1"/>
</dbReference>
<feature type="repeat" description="ANK" evidence="3">
    <location>
        <begin position="189"/>
        <end position="221"/>
    </location>
</feature>
<dbReference type="AlphaFoldDB" id="A0ABD2X1M4"/>
<evidence type="ECO:0000256" key="3">
    <source>
        <dbReference type="PROSITE-ProRule" id="PRU00023"/>
    </source>
</evidence>
<dbReference type="InterPro" id="IPR036770">
    <property type="entry name" value="Ankyrin_rpt-contain_sf"/>
</dbReference>
<dbReference type="InterPro" id="IPR002110">
    <property type="entry name" value="Ankyrin_rpt"/>
</dbReference>
<dbReference type="PANTHER" id="PTHR24171">
    <property type="entry name" value="ANKYRIN REPEAT DOMAIN-CONTAINING PROTEIN 39-RELATED"/>
    <property type="match status" value="1"/>
</dbReference>
<sequence length="596" mass="66271">MADQWTGWGKILMTILEFLPCSTCKNNAFSKNQFLSCGHFSCEQCIDSQKVCNCTSVESKSSNFPQKNDVNERIVEACSVIIESIKNKTDSAIKGICTNGSSSPSILESENCKRKKCPKNSNPNASDQFKRMKLEKSTKIMKEFRIPKNIDKKDPRGQTLLMRECRKNRIDNVLKLLKSGANPNIPCANGWTSLQECADYQYFELVELLLEHKADINAQGYRKRTALHEAAHNDDYNMVELLLKNGADINVFDEDDKKPVDCCTSSEVKKLLDPSYDIESEQNTDRNSNTIQISDATICSIESVVSCKDRDATSSIPESSLPKQNAFPNTLIQGTSSPVSTEAQSNDSDYMEQLNLKNGAVVDVFDEDDKKLFDCFTSSEVKKSLDLSNEIESEQNTNNNSNSVEIDDAIICPIQYNTIQISDATICSIESVVSCKDRDATSSIPESSLPKQNAFPNPLIQDTSSPAYTAAQNNDYDTEQLLLTNDADINVFDEDDKKPFDCPTSSEVKKWPYSSYKIKSEQNANSNSNSEAINDAIICPIKSLRGGKDIDTTSNFTIPGTSLPKQYAFPNTLIQGTSSEQVIYIDDSDDEINICD</sequence>
<dbReference type="Proteomes" id="UP001627154">
    <property type="component" value="Unassembled WGS sequence"/>
</dbReference>
<dbReference type="PROSITE" id="PS50088">
    <property type="entry name" value="ANK_REPEAT"/>
    <property type="match status" value="3"/>
</dbReference>
<feature type="region of interest" description="Disordered" evidence="4">
    <location>
        <begin position="314"/>
        <end position="344"/>
    </location>
</feature>
<keyword evidence="2 3" id="KW-0040">ANK repeat</keyword>
<dbReference type="SMART" id="SM00248">
    <property type="entry name" value="ANK"/>
    <property type="match status" value="4"/>
</dbReference>
<dbReference type="Pfam" id="PF12796">
    <property type="entry name" value="Ank_2"/>
    <property type="match status" value="1"/>
</dbReference>
<name>A0ABD2X1M4_9HYME</name>
<proteinExistence type="predicted"/>
<organism evidence="6 7">
    <name type="scientific">Trichogramma kaykai</name>
    <dbReference type="NCBI Taxonomy" id="54128"/>
    <lineage>
        <taxon>Eukaryota</taxon>
        <taxon>Metazoa</taxon>
        <taxon>Ecdysozoa</taxon>
        <taxon>Arthropoda</taxon>
        <taxon>Hexapoda</taxon>
        <taxon>Insecta</taxon>
        <taxon>Pterygota</taxon>
        <taxon>Neoptera</taxon>
        <taxon>Endopterygota</taxon>
        <taxon>Hymenoptera</taxon>
        <taxon>Apocrita</taxon>
        <taxon>Proctotrupomorpha</taxon>
        <taxon>Chalcidoidea</taxon>
        <taxon>Trichogrammatidae</taxon>
        <taxon>Trichogramma</taxon>
    </lineage>
</organism>
<evidence type="ECO:0000313" key="7">
    <source>
        <dbReference type="Proteomes" id="UP001627154"/>
    </source>
</evidence>
<keyword evidence="7" id="KW-1185">Reference proteome</keyword>
<dbReference type="Gene3D" id="1.25.40.20">
    <property type="entry name" value="Ankyrin repeat-containing domain"/>
    <property type="match status" value="1"/>
</dbReference>
<keyword evidence="5" id="KW-0732">Signal</keyword>
<evidence type="ECO:0000313" key="6">
    <source>
        <dbReference type="EMBL" id="KAL3398666.1"/>
    </source>
</evidence>
<gene>
    <name evidence="6" type="ORF">TKK_007799</name>
</gene>
<feature type="signal peptide" evidence="5">
    <location>
        <begin position="1"/>
        <end position="24"/>
    </location>
</feature>
<comment type="caution">
    <text evidence="6">The sequence shown here is derived from an EMBL/GenBank/DDBJ whole genome shotgun (WGS) entry which is preliminary data.</text>
</comment>
<feature type="repeat" description="ANK" evidence="3">
    <location>
        <begin position="222"/>
        <end position="254"/>
    </location>
</feature>
<dbReference type="EMBL" id="JBJJXI010000059">
    <property type="protein sequence ID" value="KAL3398666.1"/>
    <property type="molecule type" value="Genomic_DNA"/>
</dbReference>
<dbReference type="PANTHER" id="PTHR24171:SF8">
    <property type="entry name" value="BRCA1-ASSOCIATED RING DOMAIN PROTEIN 1"/>
    <property type="match status" value="1"/>
</dbReference>
<accession>A0ABD2X1M4</accession>
<evidence type="ECO:0008006" key="8">
    <source>
        <dbReference type="Google" id="ProtNLM"/>
    </source>
</evidence>
<evidence type="ECO:0000256" key="1">
    <source>
        <dbReference type="ARBA" id="ARBA00022737"/>
    </source>
</evidence>
<feature type="chain" id="PRO_5044781469" description="RING-type domain-containing protein" evidence="5">
    <location>
        <begin position="25"/>
        <end position="596"/>
    </location>
</feature>
<dbReference type="Pfam" id="PF00023">
    <property type="entry name" value="Ank"/>
    <property type="match status" value="1"/>
</dbReference>
<reference evidence="6 7" key="1">
    <citation type="journal article" date="2024" name="bioRxiv">
        <title>A reference genome for Trichogramma kaykai: A tiny desert-dwelling parasitoid wasp with competing sex-ratio distorters.</title>
        <authorList>
            <person name="Culotta J."/>
            <person name="Lindsey A.R."/>
        </authorList>
    </citation>
    <scope>NUCLEOTIDE SEQUENCE [LARGE SCALE GENOMIC DNA]</scope>
    <source>
        <strain evidence="6 7">KSX58</strain>
    </source>
</reference>
<evidence type="ECO:0000256" key="5">
    <source>
        <dbReference type="SAM" id="SignalP"/>
    </source>
</evidence>
<evidence type="ECO:0000256" key="2">
    <source>
        <dbReference type="ARBA" id="ARBA00023043"/>
    </source>
</evidence>
<keyword evidence="1" id="KW-0677">Repeat</keyword>
<dbReference type="PROSITE" id="PS50297">
    <property type="entry name" value="ANK_REP_REGION"/>
    <property type="match status" value="2"/>
</dbReference>